<feature type="domain" description="Neurotransmitter-gated ion-channel ligand-binding" evidence="4">
    <location>
        <begin position="42"/>
        <end position="250"/>
    </location>
</feature>
<dbReference type="CDD" id="cd18989">
    <property type="entry name" value="LGIC_ECD_cation"/>
    <property type="match status" value="1"/>
</dbReference>
<protein>
    <submittedName>
        <fullName evidence="5">Neurotransmitter-gated ion-channel ligand binding domain protein</fullName>
    </submittedName>
</protein>
<reference evidence="5 6" key="1">
    <citation type="submission" date="2014-10" db="EMBL/GenBank/DDBJ databases">
        <title>Draft genome of the hookworm Ancylostoma caninum.</title>
        <authorList>
            <person name="Mitreva M."/>
        </authorList>
    </citation>
    <scope>NUCLEOTIDE SEQUENCE [LARGE SCALE GENOMIC DNA]</scope>
    <source>
        <strain evidence="5 6">Baltimore</strain>
    </source>
</reference>
<dbReference type="SUPFAM" id="SSF63712">
    <property type="entry name" value="Nicotinic receptor ligand binding domain-like"/>
    <property type="match status" value="1"/>
</dbReference>
<dbReference type="GO" id="GO:0005230">
    <property type="term" value="F:extracellular ligand-gated monoatomic ion channel activity"/>
    <property type="evidence" value="ECO:0007669"/>
    <property type="project" value="InterPro"/>
</dbReference>
<accession>A0A368GFY4</accession>
<keyword evidence="3" id="KW-0406">Ion transport</keyword>
<keyword evidence="3" id="KW-0407">Ion channel</keyword>
<evidence type="ECO:0000259" key="4">
    <source>
        <dbReference type="Pfam" id="PF02931"/>
    </source>
</evidence>
<keyword evidence="3" id="KW-0813">Transport</keyword>
<dbReference type="InterPro" id="IPR006202">
    <property type="entry name" value="Neur_chan_lig-bd"/>
</dbReference>
<dbReference type="PANTHER" id="PTHR18945">
    <property type="entry name" value="NEUROTRANSMITTER GATED ION CHANNEL"/>
    <property type="match status" value="1"/>
</dbReference>
<comment type="similarity">
    <text evidence="3">Belongs to the ligand-gated ion channel (TC 1.A.9) family.</text>
</comment>
<keyword evidence="6" id="KW-1185">Reference proteome</keyword>
<evidence type="ECO:0000256" key="1">
    <source>
        <dbReference type="ARBA" id="ARBA00004141"/>
    </source>
</evidence>
<dbReference type="GO" id="GO:0004888">
    <property type="term" value="F:transmembrane signaling receptor activity"/>
    <property type="evidence" value="ECO:0007669"/>
    <property type="project" value="InterPro"/>
</dbReference>
<gene>
    <name evidence="5" type="ORF">ANCCAN_12129</name>
</gene>
<evidence type="ECO:0000256" key="3">
    <source>
        <dbReference type="RuleBase" id="RU000687"/>
    </source>
</evidence>
<comment type="subcellular location">
    <subcellularLocation>
        <location evidence="1">Membrane</location>
        <topology evidence="1">Multi-pass membrane protein</topology>
    </subcellularLocation>
</comment>
<dbReference type="STRING" id="29170.A0A368GFY4"/>
<dbReference type="PRINTS" id="PR00252">
    <property type="entry name" value="NRIONCHANNEL"/>
</dbReference>
<dbReference type="Gene3D" id="2.70.170.10">
    <property type="entry name" value="Neurotransmitter-gated ion-channel ligand-binding domain"/>
    <property type="match status" value="1"/>
</dbReference>
<name>A0A368GFY4_ANCCA</name>
<evidence type="ECO:0000313" key="5">
    <source>
        <dbReference type="EMBL" id="RCN41915.1"/>
    </source>
</evidence>
<dbReference type="InterPro" id="IPR018000">
    <property type="entry name" value="Neurotransmitter_ion_chnl_CS"/>
</dbReference>
<evidence type="ECO:0000256" key="2">
    <source>
        <dbReference type="ARBA" id="ARBA00023136"/>
    </source>
</evidence>
<proteinExistence type="inferred from homology"/>
<dbReference type="PROSITE" id="PS00236">
    <property type="entry name" value="NEUROTR_ION_CHANNEL"/>
    <property type="match status" value="1"/>
</dbReference>
<sequence length="260" mass="29957">MLLFAPPTYPPQPMRERLRVWKKKGLTGPEQPSGQITLTPARKLLDDLFPSTYETSVRPGSNDTATVVTIVPNKLILLFMDQQQETIQFSEEFLLSWMDPLLSWNFNATEYSRPWIKIPETSVWTPDIIFTAAMKLDEMMPIEERMADLRYDGTVRISNPSIVTYPCPLRIDSFPYDVQVCNLTIGPWNFNNEEVIVKSSTDYIAGLPQQFEGNSEWELSSIRAFSQLQPDSDETIYSSVVYQIELKRKPVYYVLVIQVI</sequence>
<dbReference type="Proteomes" id="UP000252519">
    <property type="component" value="Unassembled WGS sequence"/>
</dbReference>
<dbReference type="Pfam" id="PF02931">
    <property type="entry name" value="Neur_chan_LBD"/>
    <property type="match status" value="1"/>
</dbReference>
<dbReference type="AlphaFoldDB" id="A0A368GFY4"/>
<comment type="caution">
    <text evidence="5">The sequence shown here is derived from an EMBL/GenBank/DDBJ whole genome shotgun (WGS) entry which is preliminary data.</text>
</comment>
<dbReference type="GO" id="GO:0016020">
    <property type="term" value="C:membrane"/>
    <property type="evidence" value="ECO:0007669"/>
    <property type="project" value="UniProtKB-SubCell"/>
</dbReference>
<dbReference type="OrthoDB" id="6097796at2759"/>
<evidence type="ECO:0000313" key="6">
    <source>
        <dbReference type="Proteomes" id="UP000252519"/>
    </source>
</evidence>
<keyword evidence="2" id="KW-0472">Membrane</keyword>
<dbReference type="FunFam" id="2.70.170.10:FF:000027">
    <property type="entry name" value="Ligand-Gated ion Channel"/>
    <property type="match status" value="1"/>
</dbReference>
<organism evidence="5 6">
    <name type="scientific">Ancylostoma caninum</name>
    <name type="common">Dog hookworm</name>
    <dbReference type="NCBI Taxonomy" id="29170"/>
    <lineage>
        <taxon>Eukaryota</taxon>
        <taxon>Metazoa</taxon>
        <taxon>Ecdysozoa</taxon>
        <taxon>Nematoda</taxon>
        <taxon>Chromadorea</taxon>
        <taxon>Rhabditida</taxon>
        <taxon>Rhabditina</taxon>
        <taxon>Rhabditomorpha</taxon>
        <taxon>Strongyloidea</taxon>
        <taxon>Ancylostomatidae</taxon>
        <taxon>Ancylostomatinae</taxon>
        <taxon>Ancylostoma</taxon>
    </lineage>
</organism>
<dbReference type="InterPro" id="IPR036734">
    <property type="entry name" value="Neur_chan_lig-bd_sf"/>
</dbReference>
<dbReference type="EMBL" id="JOJR01000217">
    <property type="protein sequence ID" value="RCN41915.1"/>
    <property type="molecule type" value="Genomic_DNA"/>
</dbReference>
<dbReference type="InterPro" id="IPR006201">
    <property type="entry name" value="Neur_channel"/>
</dbReference>